<accession>A0AAW1RJF5</accession>
<dbReference type="GO" id="GO:0010291">
    <property type="term" value="F:beta-carotene 3-hydroxylase activity"/>
    <property type="evidence" value="ECO:0007669"/>
    <property type="project" value="UniProtKB-EC"/>
</dbReference>
<feature type="region of interest" description="Disordered" evidence="5">
    <location>
        <begin position="45"/>
        <end position="73"/>
    </location>
</feature>
<feature type="transmembrane region" description="Helical" evidence="6">
    <location>
        <begin position="168"/>
        <end position="188"/>
    </location>
</feature>
<evidence type="ECO:0000313" key="8">
    <source>
        <dbReference type="EMBL" id="KAK9833770.1"/>
    </source>
</evidence>
<feature type="transmembrane region" description="Helical" evidence="6">
    <location>
        <begin position="222"/>
        <end position="239"/>
    </location>
</feature>
<evidence type="ECO:0000256" key="5">
    <source>
        <dbReference type="SAM" id="MobiDB-lite"/>
    </source>
</evidence>
<evidence type="ECO:0000256" key="4">
    <source>
        <dbReference type="ARBA" id="ARBA00026097"/>
    </source>
</evidence>
<keyword evidence="6" id="KW-1133">Transmembrane helix</keyword>
<gene>
    <name evidence="8" type="ORF">WJX74_005383</name>
</gene>
<feature type="region of interest" description="Disordered" evidence="5">
    <location>
        <begin position="96"/>
        <end position="125"/>
    </location>
</feature>
<dbReference type="PANTHER" id="PTHR31899">
    <property type="entry name" value="BETA-CAROTENE 3-HYDROXYLASE 1, CHLOROPLASTIC"/>
    <property type="match status" value="1"/>
</dbReference>
<keyword evidence="6" id="KW-0472">Membrane</keyword>
<evidence type="ECO:0000256" key="2">
    <source>
        <dbReference type="ARBA" id="ARBA00022746"/>
    </source>
</evidence>
<dbReference type="InterPro" id="IPR045019">
    <property type="entry name" value="BETA-OHASE-like"/>
</dbReference>
<dbReference type="GO" id="GO:0009507">
    <property type="term" value="C:chloroplast"/>
    <property type="evidence" value="ECO:0007669"/>
    <property type="project" value="TreeGrafter"/>
</dbReference>
<reference evidence="8 9" key="1">
    <citation type="journal article" date="2024" name="Nat. Commun.">
        <title>Phylogenomics reveals the evolutionary origins of lichenization in chlorophyte algae.</title>
        <authorList>
            <person name="Puginier C."/>
            <person name="Libourel C."/>
            <person name="Otte J."/>
            <person name="Skaloud P."/>
            <person name="Haon M."/>
            <person name="Grisel S."/>
            <person name="Petersen M."/>
            <person name="Berrin J.G."/>
            <person name="Delaux P.M."/>
            <person name="Dal Grande F."/>
            <person name="Keller J."/>
        </authorList>
    </citation>
    <scope>NUCLEOTIDE SEQUENCE [LARGE SCALE GENOMIC DNA]</scope>
    <source>
        <strain evidence="8 9">SAG 2145</strain>
    </source>
</reference>
<feature type="compositionally biased region" description="Low complexity" evidence="5">
    <location>
        <begin position="64"/>
        <end position="73"/>
    </location>
</feature>
<dbReference type="Pfam" id="PF04116">
    <property type="entry name" value="FA_hydroxylase"/>
    <property type="match status" value="1"/>
</dbReference>
<name>A0AAW1RJF5_9CHLO</name>
<organism evidence="8 9">
    <name type="scientific">Apatococcus lobatus</name>
    <dbReference type="NCBI Taxonomy" id="904363"/>
    <lineage>
        <taxon>Eukaryota</taxon>
        <taxon>Viridiplantae</taxon>
        <taxon>Chlorophyta</taxon>
        <taxon>core chlorophytes</taxon>
        <taxon>Trebouxiophyceae</taxon>
        <taxon>Chlorellales</taxon>
        <taxon>Chlorellaceae</taxon>
        <taxon>Apatococcus</taxon>
    </lineage>
</organism>
<feature type="transmembrane region" description="Helical" evidence="6">
    <location>
        <begin position="131"/>
        <end position="156"/>
    </location>
</feature>
<evidence type="ECO:0000256" key="6">
    <source>
        <dbReference type="SAM" id="Phobius"/>
    </source>
</evidence>
<dbReference type="EC" id="1.14.15.24" evidence="4"/>
<dbReference type="GO" id="GO:0016123">
    <property type="term" value="P:xanthophyll biosynthetic process"/>
    <property type="evidence" value="ECO:0007669"/>
    <property type="project" value="TreeGrafter"/>
</dbReference>
<feature type="compositionally biased region" description="Basic and acidic residues" evidence="5">
    <location>
        <begin position="111"/>
        <end position="122"/>
    </location>
</feature>
<keyword evidence="3" id="KW-0560">Oxidoreductase</keyword>
<comment type="caution">
    <text evidence="8">The sequence shown here is derived from an EMBL/GenBank/DDBJ whole genome shotgun (WGS) entry which is preliminary data.</text>
</comment>
<dbReference type="AlphaFoldDB" id="A0AAW1RJF5"/>
<evidence type="ECO:0000313" key="9">
    <source>
        <dbReference type="Proteomes" id="UP001438707"/>
    </source>
</evidence>
<keyword evidence="2" id="KW-0125">Carotenoid biosynthesis</keyword>
<evidence type="ECO:0000259" key="7">
    <source>
        <dbReference type="Pfam" id="PF04116"/>
    </source>
</evidence>
<comment type="similarity">
    <text evidence="1">Belongs to the sterol desaturase family.</text>
</comment>
<evidence type="ECO:0000256" key="1">
    <source>
        <dbReference type="ARBA" id="ARBA00009324"/>
    </source>
</evidence>
<dbReference type="GO" id="GO:0005506">
    <property type="term" value="F:iron ion binding"/>
    <property type="evidence" value="ECO:0007669"/>
    <property type="project" value="InterPro"/>
</dbReference>
<dbReference type="PANTHER" id="PTHR31899:SF9">
    <property type="entry name" value="BETA-CAROTENE 3-HYDROXYLASE 1, CHLOROPLASTIC"/>
    <property type="match status" value="1"/>
</dbReference>
<dbReference type="EMBL" id="JALJOS010000010">
    <property type="protein sequence ID" value="KAK9833770.1"/>
    <property type="molecule type" value="Genomic_DNA"/>
</dbReference>
<sequence>MTACWGFDNSSLRCHQQHSSSCHRQRVLSRDSSRQASFARDLRVSGVRRRHSFQPRRQGLPTPAASRNAANSSSIIDQAVLPSAPEAIDQMAEFASETAAQAQEQAGKLAQDSERQQRVTERRAKRKGEQLTYQIAAITASLGVTATGVLAVHYRFAWHHDGSEFPTVEALSTLLLVFGGVIGMEMWARWAHKALWHDFQPGWGLHKSHHEKRIGPFEANDIFAVINAVPAMGLCAYGFLTPGQFGGVCFGAGLGITIFGICYMFVHDGLVHKRFPTGPIAQVPYLKRVAAAHKLHHAEKYGGVPWGLFLGPQELEAVGATGDLDRLCAEQARQENLGRE</sequence>
<keyword evidence="6" id="KW-0812">Transmembrane</keyword>
<dbReference type="GO" id="GO:0016119">
    <property type="term" value="P:carotene metabolic process"/>
    <property type="evidence" value="ECO:0007669"/>
    <property type="project" value="TreeGrafter"/>
</dbReference>
<feature type="transmembrane region" description="Helical" evidence="6">
    <location>
        <begin position="245"/>
        <end position="266"/>
    </location>
</feature>
<proteinExistence type="inferred from homology"/>
<evidence type="ECO:0000256" key="3">
    <source>
        <dbReference type="ARBA" id="ARBA00023002"/>
    </source>
</evidence>
<feature type="domain" description="Fatty acid hydroxylase" evidence="7">
    <location>
        <begin position="179"/>
        <end position="301"/>
    </location>
</feature>
<protein>
    <recommendedName>
        <fullName evidence="4">beta-carotene 3-hydroxylase</fullName>
        <ecNumber evidence="4">1.14.15.24</ecNumber>
    </recommendedName>
</protein>
<keyword evidence="9" id="KW-1185">Reference proteome</keyword>
<dbReference type="InterPro" id="IPR006694">
    <property type="entry name" value="Fatty_acid_hydroxylase"/>
</dbReference>
<dbReference type="Proteomes" id="UP001438707">
    <property type="component" value="Unassembled WGS sequence"/>
</dbReference>
<feature type="compositionally biased region" description="Low complexity" evidence="5">
    <location>
        <begin position="96"/>
        <end position="106"/>
    </location>
</feature>